<evidence type="ECO:0000256" key="2">
    <source>
        <dbReference type="ARBA" id="ARBA00022553"/>
    </source>
</evidence>
<dbReference type="InterPro" id="IPR036095">
    <property type="entry name" value="PTS_EIIB-like_sf"/>
</dbReference>
<accession>E4KR35</accession>
<keyword evidence="2" id="KW-0597">Phosphoprotein</keyword>
<dbReference type="PROSITE" id="PS51100">
    <property type="entry name" value="PTS_EIIB_TYPE_3"/>
    <property type="match status" value="1"/>
</dbReference>
<evidence type="ECO:0000256" key="5">
    <source>
        <dbReference type="ARBA" id="ARBA00022683"/>
    </source>
</evidence>
<dbReference type="GO" id="GO:0009401">
    <property type="term" value="P:phosphoenolpyruvate-dependent sugar phosphotransferase system"/>
    <property type="evidence" value="ECO:0007669"/>
    <property type="project" value="UniProtKB-KW"/>
</dbReference>
<feature type="domain" description="PTS EIIB type-3" evidence="9">
    <location>
        <begin position="1"/>
        <end position="106"/>
    </location>
</feature>
<evidence type="ECO:0000256" key="3">
    <source>
        <dbReference type="ARBA" id="ARBA00022597"/>
    </source>
</evidence>
<dbReference type="Proteomes" id="UP000005990">
    <property type="component" value="Unassembled WGS sequence"/>
</dbReference>
<dbReference type="AlphaFoldDB" id="E4KR35"/>
<dbReference type="GO" id="GO:0008982">
    <property type="term" value="F:protein-N(PI)-phosphohistidine-sugar phosphotransferase activity"/>
    <property type="evidence" value="ECO:0007669"/>
    <property type="project" value="InterPro"/>
</dbReference>
<keyword evidence="11" id="KW-1185">Reference proteome</keyword>
<keyword evidence="1" id="KW-0813">Transport</keyword>
<dbReference type="InterPro" id="IPR013012">
    <property type="entry name" value="PTS_EIIB_3"/>
</dbReference>
<evidence type="ECO:0000313" key="10">
    <source>
        <dbReference type="EMBL" id="EFR30640.1"/>
    </source>
</evidence>
<dbReference type="RefSeq" id="WP_006418800.1">
    <property type="nucleotide sequence ID" value="NZ_AENN01000017.1"/>
</dbReference>
<reference evidence="10 11" key="1">
    <citation type="submission" date="2010-10" db="EMBL/GenBank/DDBJ databases">
        <authorList>
            <person name="Durkin A.S."/>
            <person name="Madupu R."/>
            <person name="Torralba M."/>
            <person name="Gillis M."/>
            <person name="Methe B."/>
            <person name="Sutton G."/>
            <person name="Nelson K.E."/>
        </authorList>
    </citation>
    <scope>NUCLEOTIDE SEQUENCE [LARGE SCALE GENOMIC DNA]</scope>
    <source>
        <strain evidence="10 11">ACS-139-V-Col8</strain>
    </source>
</reference>
<feature type="signal peptide" evidence="8">
    <location>
        <begin position="1"/>
        <end position="17"/>
    </location>
</feature>
<keyword evidence="6" id="KW-0418">Kinase</keyword>
<dbReference type="OrthoDB" id="9808134at2"/>
<dbReference type="STRING" id="908337.HMPREF9257_0748"/>
<evidence type="ECO:0000256" key="1">
    <source>
        <dbReference type="ARBA" id="ARBA00022448"/>
    </source>
</evidence>
<gene>
    <name evidence="10" type="ORF">HMPREF9257_0748</name>
</gene>
<dbReference type="EMBL" id="AENN01000017">
    <property type="protein sequence ID" value="EFR30640.1"/>
    <property type="molecule type" value="Genomic_DNA"/>
</dbReference>
<comment type="caution">
    <text evidence="10">The sequence shown here is derived from an EMBL/GenBank/DDBJ whole genome shotgun (WGS) entry which is preliminary data.</text>
</comment>
<evidence type="ECO:0000256" key="4">
    <source>
        <dbReference type="ARBA" id="ARBA00022679"/>
    </source>
</evidence>
<evidence type="ECO:0000256" key="8">
    <source>
        <dbReference type="SAM" id="SignalP"/>
    </source>
</evidence>
<feature type="chain" id="PRO_5038965386" evidence="8">
    <location>
        <begin position="18"/>
        <end position="106"/>
    </location>
</feature>
<name>E4KR35_9LACT</name>
<keyword evidence="5" id="KW-0598">Phosphotransferase system</keyword>
<evidence type="ECO:0000259" key="9">
    <source>
        <dbReference type="PROSITE" id="PS51100"/>
    </source>
</evidence>
<dbReference type="eggNOG" id="COG1440">
    <property type="taxonomic scope" value="Bacteria"/>
</dbReference>
<evidence type="ECO:0000256" key="6">
    <source>
        <dbReference type="ARBA" id="ARBA00022777"/>
    </source>
</evidence>
<dbReference type="InterPro" id="IPR051819">
    <property type="entry name" value="PTS_sugar-specific_EIIB"/>
</dbReference>
<dbReference type="Gene3D" id="3.40.50.2300">
    <property type="match status" value="1"/>
</dbReference>
<dbReference type="PANTHER" id="PTHR34581">
    <property type="entry name" value="PTS SYSTEM N,N'-DIACETYLCHITOBIOSE-SPECIFIC EIIB COMPONENT"/>
    <property type="match status" value="1"/>
</dbReference>
<organism evidence="10 11">
    <name type="scientific">Eremococcus coleocola ACS-139-V-Col8</name>
    <dbReference type="NCBI Taxonomy" id="908337"/>
    <lineage>
        <taxon>Bacteria</taxon>
        <taxon>Bacillati</taxon>
        <taxon>Bacillota</taxon>
        <taxon>Bacilli</taxon>
        <taxon>Lactobacillales</taxon>
        <taxon>Aerococcaceae</taxon>
        <taxon>Eremococcus</taxon>
    </lineage>
</organism>
<dbReference type="SUPFAM" id="SSF52794">
    <property type="entry name" value="PTS system IIB component-like"/>
    <property type="match status" value="1"/>
</dbReference>
<dbReference type="GO" id="GO:0016301">
    <property type="term" value="F:kinase activity"/>
    <property type="evidence" value="ECO:0007669"/>
    <property type="project" value="UniProtKB-KW"/>
</dbReference>
<evidence type="ECO:0000256" key="7">
    <source>
        <dbReference type="PROSITE-ProRule" id="PRU00423"/>
    </source>
</evidence>
<protein>
    <submittedName>
        <fullName evidence="10">PTS system, Lactose/Cellobiose specific IIB subunit</fullName>
    </submittedName>
</protein>
<evidence type="ECO:0000313" key="11">
    <source>
        <dbReference type="Proteomes" id="UP000005990"/>
    </source>
</evidence>
<keyword evidence="8" id="KW-0732">Signal</keyword>
<dbReference type="Pfam" id="PF02302">
    <property type="entry name" value="PTS_IIB"/>
    <property type="match status" value="1"/>
</dbReference>
<sequence length="106" mass="11430">MKKVLLACAGGMSSAIAAKSLQDAAQAAGKDVEVHETSSQAFEEEITKDYVLALVAPQIRHRFDHLKELADQNNVPILLVAPKGYTPIGGKFLLKQITDELGDILD</sequence>
<proteinExistence type="predicted"/>
<dbReference type="InterPro" id="IPR003501">
    <property type="entry name" value="PTS_EIIB_2/3"/>
</dbReference>
<feature type="modified residue" description="Phosphocysteine; by EIIA" evidence="7">
    <location>
        <position position="8"/>
    </location>
</feature>
<keyword evidence="4" id="KW-0808">Transferase</keyword>
<keyword evidence="3" id="KW-0762">Sugar transport</keyword>
<dbReference type="PANTHER" id="PTHR34581:SF2">
    <property type="entry name" value="PTS SYSTEM N,N'-DIACETYLCHITOBIOSE-SPECIFIC EIIB COMPONENT"/>
    <property type="match status" value="1"/>
</dbReference>